<dbReference type="SUPFAM" id="SSF64438">
    <property type="entry name" value="CNF1/YfiH-like putative cysteine hydrolases"/>
    <property type="match status" value="1"/>
</dbReference>
<dbReference type="Gene3D" id="3.30.1330.200">
    <property type="match status" value="1"/>
</dbReference>
<comment type="similarity">
    <text evidence="3">Belongs to the CheD family.</text>
</comment>
<comment type="function">
    <text evidence="3">Probably deamidates glutamine residues to glutamate on methyl-accepting chemotaxis receptors (MCPs), playing an important role in chemotaxis.</text>
</comment>
<evidence type="ECO:0000256" key="3">
    <source>
        <dbReference type="HAMAP-Rule" id="MF_01440"/>
    </source>
</evidence>
<dbReference type="PANTHER" id="PTHR35147:SF3">
    <property type="entry name" value="CHEMORECEPTOR GLUTAMINE DEAMIDASE CHED 1-RELATED"/>
    <property type="match status" value="1"/>
</dbReference>
<dbReference type="CDD" id="cd16352">
    <property type="entry name" value="CheD"/>
    <property type="match status" value="1"/>
</dbReference>
<keyword evidence="2 3" id="KW-0378">Hydrolase</keyword>
<dbReference type="InterPro" id="IPR011324">
    <property type="entry name" value="Cytotoxic_necrot_fac-like_cat"/>
</dbReference>
<reference evidence="4 5" key="1">
    <citation type="submission" date="2019-05" db="EMBL/GenBank/DDBJ databases">
        <title>Pseudorhodobacter turbinis sp. nov., isolated from the gut of the Korean turban shell.</title>
        <authorList>
            <person name="Jeong Y.-S."/>
            <person name="Kang W.-R."/>
            <person name="Bae J.-W."/>
        </authorList>
    </citation>
    <scope>NUCLEOTIDE SEQUENCE [LARGE SCALE GENOMIC DNA]</scope>
    <source>
        <strain evidence="4 5">S12M18</strain>
    </source>
</reference>
<evidence type="ECO:0000313" key="5">
    <source>
        <dbReference type="Proteomes" id="UP000298631"/>
    </source>
</evidence>
<accession>A0A4P8ECU8</accession>
<dbReference type="EC" id="3.5.1.44" evidence="3"/>
<dbReference type="AlphaFoldDB" id="A0A4P8ECU8"/>
<protein>
    <recommendedName>
        <fullName evidence="3">Probable chemoreceptor glutamine deamidase CheD</fullName>
        <ecNumber evidence="3">3.5.1.44</ecNumber>
    </recommendedName>
</protein>
<organism evidence="4 5">
    <name type="scientific">Pseudorhodobacter turbinis</name>
    <dbReference type="NCBI Taxonomy" id="2500533"/>
    <lineage>
        <taxon>Bacteria</taxon>
        <taxon>Pseudomonadati</taxon>
        <taxon>Pseudomonadota</taxon>
        <taxon>Alphaproteobacteria</taxon>
        <taxon>Rhodobacterales</taxon>
        <taxon>Paracoccaceae</taxon>
        <taxon>Pseudorhodobacter</taxon>
    </lineage>
</organism>
<name>A0A4P8ECU8_9RHOB</name>
<dbReference type="Proteomes" id="UP000298631">
    <property type="component" value="Chromosome"/>
</dbReference>
<evidence type="ECO:0000256" key="2">
    <source>
        <dbReference type="ARBA" id="ARBA00022801"/>
    </source>
</evidence>
<gene>
    <name evidence="3" type="primary">cheD</name>
    <name evidence="4" type="ORF">EOK75_01020</name>
</gene>
<keyword evidence="1 3" id="KW-0145">Chemotaxis</keyword>
<dbReference type="PANTHER" id="PTHR35147">
    <property type="entry name" value="CHEMORECEPTOR GLUTAMINE DEAMIDASE CHED-RELATED"/>
    <property type="match status" value="1"/>
</dbReference>
<comment type="catalytic activity">
    <reaction evidence="3">
        <text>L-glutaminyl-[protein] + H2O = L-glutamyl-[protein] + NH4(+)</text>
        <dbReference type="Rhea" id="RHEA:16441"/>
        <dbReference type="Rhea" id="RHEA-COMP:10207"/>
        <dbReference type="Rhea" id="RHEA-COMP:10208"/>
        <dbReference type="ChEBI" id="CHEBI:15377"/>
        <dbReference type="ChEBI" id="CHEBI:28938"/>
        <dbReference type="ChEBI" id="CHEBI:29973"/>
        <dbReference type="ChEBI" id="CHEBI:30011"/>
        <dbReference type="EC" id="3.5.1.44"/>
    </reaction>
</comment>
<dbReference type="InterPro" id="IPR038592">
    <property type="entry name" value="CheD-like_sf"/>
</dbReference>
<dbReference type="HAMAP" id="MF_01440">
    <property type="entry name" value="CheD"/>
    <property type="match status" value="1"/>
</dbReference>
<dbReference type="OrthoDB" id="9807202at2"/>
<proteinExistence type="inferred from homology"/>
<dbReference type="RefSeq" id="WP_137192209.1">
    <property type="nucleotide sequence ID" value="NZ_CP039964.1"/>
</dbReference>
<sequence>MDAVISDRQMHRAPIQVLHIVQGQIGVTDDPNVTYTALVGVGLVICLSDPRLELGGMAHCMFAQGGDDTRFSGVAIQALLQQVLDKGGDISRLKARLYGGAKLHEGRRDIGKDNAISAEQLLRDLNVEIVAQDIGRNVVRRVRFHPTTSEATVFENDVNLPSPGA</sequence>
<dbReference type="GO" id="GO:0050568">
    <property type="term" value="F:protein-glutamine glutaminase activity"/>
    <property type="evidence" value="ECO:0007669"/>
    <property type="project" value="UniProtKB-UniRule"/>
</dbReference>
<evidence type="ECO:0000313" key="4">
    <source>
        <dbReference type="EMBL" id="QCO54528.1"/>
    </source>
</evidence>
<evidence type="ECO:0000256" key="1">
    <source>
        <dbReference type="ARBA" id="ARBA00022500"/>
    </source>
</evidence>
<dbReference type="KEGG" id="pseb:EOK75_01020"/>
<keyword evidence="5" id="KW-1185">Reference proteome</keyword>
<dbReference type="GO" id="GO:0006935">
    <property type="term" value="P:chemotaxis"/>
    <property type="evidence" value="ECO:0007669"/>
    <property type="project" value="UniProtKB-UniRule"/>
</dbReference>
<dbReference type="InterPro" id="IPR005659">
    <property type="entry name" value="Chemorcpt_Glu_NH3ase_CheD"/>
</dbReference>
<dbReference type="EMBL" id="CP039964">
    <property type="protein sequence ID" value="QCO54528.1"/>
    <property type="molecule type" value="Genomic_DNA"/>
</dbReference>
<dbReference type="Pfam" id="PF03975">
    <property type="entry name" value="CheD"/>
    <property type="match status" value="1"/>
</dbReference>